<dbReference type="SUPFAM" id="SSF53335">
    <property type="entry name" value="S-adenosyl-L-methionine-dependent methyltransferases"/>
    <property type="match status" value="1"/>
</dbReference>
<name>A0ABV0JSM0_9CYAN</name>
<dbReference type="RefSeq" id="WP_190419325.1">
    <property type="nucleotide sequence ID" value="NZ_JAMPKK010000030.1"/>
</dbReference>
<protein>
    <submittedName>
        <fullName evidence="2">Class I SAM-dependent methyltransferase</fullName>
    </submittedName>
</protein>
<reference evidence="2 3" key="1">
    <citation type="submission" date="2022-04" db="EMBL/GenBank/DDBJ databases">
        <title>Positive selection, recombination, and allopatry shape intraspecific diversity of widespread and dominant cyanobacteria.</title>
        <authorList>
            <person name="Wei J."/>
            <person name="Shu W."/>
            <person name="Hu C."/>
        </authorList>
    </citation>
    <scope>NUCLEOTIDE SEQUENCE [LARGE SCALE GENOMIC DNA]</scope>
    <source>
        <strain evidence="2 3">GB2-A5</strain>
    </source>
</reference>
<evidence type="ECO:0000313" key="3">
    <source>
        <dbReference type="Proteomes" id="UP001442494"/>
    </source>
</evidence>
<gene>
    <name evidence="2" type="ORF">NDI37_14475</name>
</gene>
<sequence length="235" mass="26621">MEPIKFYEKYAIEYGENASIPEPIAFSGTWGSKTRIQLAYEMLAPYAPFDSFFDVGCGNLSNLVTLQNLFNKGFGIDIVAYPTWKLLQEKFSTYQHNLNSASLPFPDEMFDAVTILMVLEHVFDPFTVIEEIARVTKAKGYLVINVPNIAFIKHRIGLLLGKLPVTSTVKCWEMREWDGGHIHYFTLDRLTWLLSEFGNYQVLQVQGSGKLGRLKRLLPGVLCSDLQILCQKVAG</sequence>
<dbReference type="Pfam" id="PF08241">
    <property type="entry name" value="Methyltransf_11"/>
    <property type="match status" value="1"/>
</dbReference>
<dbReference type="GO" id="GO:0008168">
    <property type="term" value="F:methyltransferase activity"/>
    <property type="evidence" value="ECO:0007669"/>
    <property type="project" value="UniProtKB-KW"/>
</dbReference>
<dbReference type="EMBL" id="JAMPKK010000030">
    <property type="protein sequence ID" value="MEP0865672.1"/>
    <property type="molecule type" value="Genomic_DNA"/>
</dbReference>
<proteinExistence type="predicted"/>
<dbReference type="InterPro" id="IPR013216">
    <property type="entry name" value="Methyltransf_11"/>
</dbReference>
<dbReference type="InterPro" id="IPR029063">
    <property type="entry name" value="SAM-dependent_MTases_sf"/>
</dbReference>
<dbReference type="Proteomes" id="UP001442494">
    <property type="component" value="Unassembled WGS sequence"/>
</dbReference>
<keyword evidence="2" id="KW-0808">Transferase</keyword>
<dbReference type="GO" id="GO:0032259">
    <property type="term" value="P:methylation"/>
    <property type="evidence" value="ECO:0007669"/>
    <property type="project" value="UniProtKB-KW"/>
</dbReference>
<keyword evidence="3" id="KW-1185">Reference proteome</keyword>
<evidence type="ECO:0000259" key="1">
    <source>
        <dbReference type="Pfam" id="PF08241"/>
    </source>
</evidence>
<keyword evidence="2" id="KW-0489">Methyltransferase</keyword>
<comment type="caution">
    <text evidence="2">The sequence shown here is derived from an EMBL/GenBank/DDBJ whole genome shotgun (WGS) entry which is preliminary data.</text>
</comment>
<dbReference type="Gene3D" id="3.40.50.150">
    <property type="entry name" value="Vaccinia Virus protein VP39"/>
    <property type="match status" value="1"/>
</dbReference>
<organism evidence="2 3">
    <name type="scientific">Funiculus sociatus GB2-A5</name>
    <dbReference type="NCBI Taxonomy" id="2933946"/>
    <lineage>
        <taxon>Bacteria</taxon>
        <taxon>Bacillati</taxon>
        <taxon>Cyanobacteriota</taxon>
        <taxon>Cyanophyceae</taxon>
        <taxon>Coleofasciculales</taxon>
        <taxon>Coleofasciculaceae</taxon>
        <taxon>Funiculus</taxon>
    </lineage>
</organism>
<accession>A0ABV0JSM0</accession>
<evidence type="ECO:0000313" key="2">
    <source>
        <dbReference type="EMBL" id="MEP0865672.1"/>
    </source>
</evidence>
<feature type="domain" description="Methyltransferase type 11" evidence="1">
    <location>
        <begin position="54"/>
        <end position="144"/>
    </location>
</feature>